<dbReference type="Proteomes" id="UP000504636">
    <property type="component" value="Unplaced"/>
</dbReference>
<organism evidence="2">
    <name type="scientific">Mytilinidion resinicola</name>
    <dbReference type="NCBI Taxonomy" id="574789"/>
    <lineage>
        <taxon>Eukaryota</taxon>
        <taxon>Fungi</taxon>
        <taxon>Dikarya</taxon>
        <taxon>Ascomycota</taxon>
        <taxon>Pezizomycotina</taxon>
        <taxon>Dothideomycetes</taxon>
        <taxon>Pleosporomycetidae</taxon>
        <taxon>Mytilinidiales</taxon>
        <taxon>Mytilinidiaceae</taxon>
        <taxon>Mytilinidion</taxon>
    </lineage>
</organism>
<dbReference type="OrthoDB" id="10350246at2759"/>
<gene>
    <name evidence="2 4" type="ORF">BDZ99DRAFT_481377</name>
</gene>
<sequence>MPSQTPRHGSRKDDRNRPPRQYPIEEIIDGVEDMFKNGRCRERSHREHHDNRGEFRPTSHPPRSHQDPRTKRSQQRPASHQSKDQRKDFLGQPKIISDDGTTDYPNMHTWISLRESCNSLISGYDTLEFRYENLSEATQCALLRTPNPIERFTIRCVLHPAPFPHVLKIREMYLAELRMANAALKSIARNEDGKTPTNKERLATIFTEVADHLRVADRSLTDVTGVIDELKRQDKIQRDMDAGNWMGDEQKKWRADQRKALWHEIYDELEKEVPLKEAVLGTVKKWEGKTD</sequence>
<dbReference type="AlphaFoldDB" id="A0A6A6Y5U5"/>
<proteinExistence type="predicted"/>
<evidence type="ECO:0000313" key="4">
    <source>
        <dbReference type="RefSeq" id="XP_033571175.1"/>
    </source>
</evidence>
<evidence type="ECO:0000313" key="2">
    <source>
        <dbReference type="EMBL" id="KAF2804211.1"/>
    </source>
</evidence>
<evidence type="ECO:0000256" key="1">
    <source>
        <dbReference type="SAM" id="MobiDB-lite"/>
    </source>
</evidence>
<dbReference type="EMBL" id="MU003714">
    <property type="protein sequence ID" value="KAF2804211.1"/>
    <property type="molecule type" value="Genomic_DNA"/>
</dbReference>
<reference evidence="4" key="2">
    <citation type="submission" date="2020-04" db="EMBL/GenBank/DDBJ databases">
        <authorList>
            <consortium name="NCBI Genome Project"/>
        </authorList>
    </citation>
    <scope>NUCLEOTIDE SEQUENCE</scope>
    <source>
        <strain evidence="4">CBS 304.34</strain>
    </source>
</reference>
<evidence type="ECO:0000313" key="3">
    <source>
        <dbReference type="Proteomes" id="UP000504636"/>
    </source>
</evidence>
<feature type="region of interest" description="Disordered" evidence="1">
    <location>
        <begin position="1"/>
        <end position="103"/>
    </location>
</feature>
<reference evidence="4" key="3">
    <citation type="submission" date="2025-04" db="UniProtKB">
        <authorList>
            <consortium name="RefSeq"/>
        </authorList>
    </citation>
    <scope>IDENTIFICATION</scope>
    <source>
        <strain evidence="4">CBS 304.34</strain>
    </source>
</reference>
<protein>
    <submittedName>
        <fullName evidence="2 4">Uncharacterized protein</fullName>
    </submittedName>
</protein>
<dbReference type="RefSeq" id="XP_033571175.1">
    <property type="nucleotide sequence ID" value="XM_033722403.1"/>
</dbReference>
<reference evidence="2 4" key="1">
    <citation type="journal article" date="2020" name="Stud. Mycol.">
        <title>101 Dothideomycetes genomes: a test case for predicting lifestyles and emergence of pathogens.</title>
        <authorList>
            <person name="Haridas S."/>
            <person name="Albert R."/>
            <person name="Binder M."/>
            <person name="Bloem J."/>
            <person name="Labutti K."/>
            <person name="Salamov A."/>
            <person name="Andreopoulos B."/>
            <person name="Baker S."/>
            <person name="Barry K."/>
            <person name="Bills G."/>
            <person name="Bluhm B."/>
            <person name="Cannon C."/>
            <person name="Castanera R."/>
            <person name="Culley D."/>
            <person name="Daum C."/>
            <person name="Ezra D."/>
            <person name="Gonzalez J."/>
            <person name="Henrissat B."/>
            <person name="Kuo A."/>
            <person name="Liang C."/>
            <person name="Lipzen A."/>
            <person name="Lutzoni F."/>
            <person name="Magnuson J."/>
            <person name="Mondo S."/>
            <person name="Nolan M."/>
            <person name="Ohm R."/>
            <person name="Pangilinan J."/>
            <person name="Park H.-J."/>
            <person name="Ramirez L."/>
            <person name="Alfaro M."/>
            <person name="Sun H."/>
            <person name="Tritt A."/>
            <person name="Yoshinaga Y."/>
            <person name="Zwiers L.-H."/>
            <person name="Turgeon B."/>
            <person name="Goodwin S."/>
            <person name="Spatafora J."/>
            <person name="Crous P."/>
            <person name="Grigoriev I."/>
        </authorList>
    </citation>
    <scope>NUCLEOTIDE SEQUENCE</scope>
    <source>
        <strain evidence="2 4">CBS 304.34</strain>
    </source>
</reference>
<name>A0A6A6Y5U5_9PEZI</name>
<keyword evidence="3" id="KW-1185">Reference proteome</keyword>
<accession>A0A6A6Y5U5</accession>
<dbReference type="GeneID" id="54463296"/>
<feature type="compositionally biased region" description="Basic and acidic residues" evidence="1">
    <location>
        <begin position="33"/>
        <end position="57"/>
    </location>
</feature>